<sequence>MKQGDREVTEYYTEMLGLWQDLDLSCEEESECTRDSVRFKKKMENERVFEFLTGLNHKLDDVRSRVLSRRSLPSIQEVFSKVR</sequence>
<evidence type="ECO:0000313" key="2">
    <source>
        <dbReference type="Proteomes" id="UP000288805"/>
    </source>
</evidence>
<comment type="caution">
    <text evidence="1">The sequence shown here is derived from an EMBL/GenBank/DDBJ whole genome shotgun (WGS) entry which is preliminary data.</text>
</comment>
<evidence type="ECO:0000313" key="1">
    <source>
        <dbReference type="EMBL" id="RVW99867.1"/>
    </source>
</evidence>
<dbReference type="Proteomes" id="UP000288805">
    <property type="component" value="Unassembled WGS sequence"/>
</dbReference>
<dbReference type="PANTHER" id="PTHR34222:SF91">
    <property type="match status" value="1"/>
</dbReference>
<gene>
    <name evidence="1" type="ORF">CK203_029289</name>
</gene>
<proteinExistence type="predicted"/>
<protein>
    <recommendedName>
        <fullName evidence="3">Retrotransposon gag domain-containing protein</fullName>
    </recommendedName>
</protein>
<evidence type="ECO:0008006" key="3">
    <source>
        <dbReference type="Google" id="ProtNLM"/>
    </source>
</evidence>
<accession>A0A438IT14</accession>
<dbReference type="EMBL" id="QGNW01000085">
    <property type="protein sequence ID" value="RVW99867.1"/>
    <property type="molecule type" value="Genomic_DNA"/>
</dbReference>
<dbReference type="AlphaFoldDB" id="A0A438IT14"/>
<organism evidence="1 2">
    <name type="scientific">Vitis vinifera</name>
    <name type="common">Grape</name>
    <dbReference type="NCBI Taxonomy" id="29760"/>
    <lineage>
        <taxon>Eukaryota</taxon>
        <taxon>Viridiplantae</taxon>
        <taxon>Streptophyta</taxon>
        <taxon>Embryophyta</taxon>
        <taxon>Tracheophyta</taxon>
        <taxon>Spermatophyta</taxon>
        <taxon>Magnoliopsida</taxon>
        <taxon>eudicotyledons</taxon>
        <taxon>Gunneridae</taxon>
        <taxon>Pentapetalae</taxon>
        <taxon>rosids</taxon>
        <taxon>Vitales</taxon>
        <taxon>Vitaceae</taxon>
        <taxon>Viteae</taxon>
        <taxon>Vitis</taxon>
    </lineage>
</organism>
<dbReference type="PANTHER" id="PTHR34222">
    <property type="entry name" value="GAG_PRE-INTEGRS DOMAIN-CONTAINING PROTEIN"/>
    <property type="match status" value="1"/>
</dbReference>
<name>A0A438IT14_VITVI</name>
<reference evidence="1 2" key="1">
    <citation type="journal article" date="2018" name="PLoS Genet.">
        <title>Population sequencing reveals clonal diversity and ancestral inbreeding in the grapevine cultivar Chardonnay.</title>
        <authorList>
            <person name="Roach M.J."/>
            <person name="Johnson D.L."/>
            <person name="Bohlmann J."/>
            <person name="van Vuuren H.J."/>
            <person name="Jones S.J."/>
            <person name="Pretorius I.S."/>
            <person name="Schmidt S.A."/>
            <person name="Borneman A.R."/>
        </authorList>
    </citation>
    <scope>NUCLEOTIDE SEQUENCE [LARGE SCALE GENOMIC DNA]</scope>
    <source>
        <strain evidence="2">cv. Chardonnay</strain>
        <tissue evidence="1">Leaf</tissue>
    </source>
</reference>